<dbReference type="EMBL" id="QUSW01000005">
    <property type="protein sequence ID" value="RQP23058.1"/>
    <property type="molecule type" value="Genomic_DNA"/>
</dbReference>
<feature type="signal peptide" evidence="1">
    <location>
        <begin position="1"/>
        <end position="32"/>
    </location>
</feature>
<accession>A0A3N7HLP9</accession>
<keyword evidence="3" id="KW-1185">Reference proteome</keyword>
<reference evidence="2 3" key="1">
    <citation type="submission" date="2018-08" db="EMBL/GenBank/DDBJ databases">
        <authorList>
            <person name="Khan S.A."/>
            <person name="Jeon C.O."/>
            <person name="Chun B.H."/>
            <person name="Jeong S.E."/>
        </authorList>
    </citation>
    <scope>NUCLEOTIDE SEQUENCE [LARGE SCALE GENOMIC DNA]</scope>
    <source>
        <strain evidence="2 3">S-16</strain>
    </source>
</reference>
<keyword evidence="1" id="KW-0732">Signal</keyword>
<dbReference type="RefSeq" id="WP_124541801.1">
    <property type="nucleotide sequence ID" value="NZ_QUSW01000005.1"/>
</dbReference>
<reference evidence="2 3" key="2">
    <citation type="submission" date="2018-12" db="EMBL/GenBank/DDBJ databases">
        <title>Rhizobacter gummiphilus sp. nov., a rubber-degrading bacterium isolated from the soil of a botanical garden in Japan.</title>
        <authorList>
            <person name="Shunsuke S.S."/>
        </authorList>
    </citation>
    <scope>NUCLEOTIDE SEQUENCE [LARGE SCALE GENOMIC DNA]</scope>
    <source>
        <strain evidence="2 3">S-16</strain>
    </source>
</reference>
<dbReference type="OrthoDB" id="8639774at2"/>
<sequence length="347" mass="36884">MTPSTPAFAKSAKARTRVAAALALLCAAPAFATEGSQVRALLGAPSYELATPQFPGWYGQLWLQHYEATKLRGDDGNAATTSTTLPGLGTVPLAVEGSIRANVLVPRVTYVSEKIVLDGRLGFSATLPIVQQTTHVNLIPTLPAGLPAGTVAAVQAAMAAESARRSGSHTGLADPELAAFVDWAQDESRIVAGVAVNAPLGDYDKDRAVNTGSGKYWTIKPLLVASRVWENGLEVGLRATYSFNTTNRDTDVRSGQYVHADWAGMFRMNDQWRVGLQGYVLKQTTADSGPGVAANGNKVQALSAGPVVGYISESGSWALDVKVMQEFSVRNRPEGTTSWVRLNLRLD</sequence>
<evidence type="ECO:0000313" key="2">
    <source>
        <dbReference type="EMBL" id="RQP23058.1"/>
    </source>
</evidence>
<name>A0A3N7HLP9_9BURK</name>
<dbReference type="AlphaFoldDB" id="A0A3N7HLP9"/>
<evidence type="ECO:0008006" key="4">
    <source>
        <dbReference type="Google" id="ProtNLM"/>
    </source>
</evidence>
<gene>
    <name evidence="2" type="ORF">DZC73_18200</name>
</gene>
<proteinExistence type="predicted"/>
<organism evidence="2 3">
    <name type="scientific">Piscinibacter terrae</name>
    <dbReference type="NCBI Taxonomy" id="2496871"/>
    <lineage>
        <taxon>Bacteria</taxon>
        <taxon>Pseudomonadati</taxon>
        <taxon>Pseudomonadota</taxon>
        <taxon>Betaproteobacteria</taxon>
        <taxon>Burkholderiales</taxon>
        <taxon>Sphaerotilaceae</taxon>
        <taxon>Piscinibacter</taxon>
    </lineage>
</organism>
<comment type="caution">
    <text evidence="2">The sequence shown here is derived from an EMBL/GenBank/DDBJ whole genome shotgun (WGS) entry which is preliminary data.</text>
</comment>
<dbReference type="Proteomes" id="UP000267464">
    <property type="component" value="Unassembled WGS sequence"/>
</dbReference>
<feature type="chain" id="PRO_5018290713" description="Transporter" evidence="1">
    <location>
        <begin position="33"/>
        <end position="347"/>
    </location>
</feature>
<protein>
    <recommendedName>
        <fullName evidence="4">Transporter</fullName>
    </recommendedName>
</protein>
<evidence type="ECO:0000256" key="1">
    <source>
        <dbReference type="SAM" id="SignalP"/>
    </source>
</evidence>
<dbReference type="InterPro" id="IPR025737">
    <property type="entry name" value="FApF"/>
</dbReference>
<dbReference type="Pfam" id="PF13557">
    <property type="entry name" value="Phenol_MetA_deg"/>
    <property type="match status" value="1"/>
</dbReference>
<evidence type="ECO:0000313" key="3">
    <source>
        <dbReference type="Proteomes" id="UP000267464"/>
    </source>
</evidence>